<evidence type="ECO:0000313" key="2">
    <source>
        <dbReference type="EMBL" id="EEE52645.1"/>
    </source>
</evidence>
<name>B9GBI8_ORYSJ</name>
<sequence length="241" mass="25431">MGGQGSGVGVLQRQAAGERRNRPATGGKESPPQPPEVRAEGRWADNNERRLEGIFPLLVLLVPLLFRRGPGRNPKRGHVSFSVRASAAAAPTAGCDATGDGGWGWRRPPCRRSCGANALTTSSGDAFPSPANSCSHLLRSCLERRAATSSCSPSPSCRLVTAPHGGRGERGLWRLMSRREGCLPSGSEGPSSPQPMTPCRPPHLIDASSSSAKAACTRQRSSDVLRSGHGVLHFAVTYMCS</sequence>
<dbReference type="AlphaFoldDB" id="B9GBI8"/>
<reference evidence="2" key="2">
    <citation type="submission" date="2008-12" db="EMBL/GenBank/DDBJ databases">
        <title>Improved gene annotation of the rice (Oryza sativa) genomes.</title>
        <authorList>
            <person name="Wang J."/>
            <person name="Li R."/>
            <person name="Fan W."/>
            <person name="Huang Q."/>
            <person name="Zhang J."/>
            <person name="Zhou Y."/>
            <person name="Hu Y."/>
            <person name="Zi S."/>
            <person name="Li J."/>
            <person name="Ni P."/>
            <person name="Zheng H."/>
            <person name="Zhang Y."/>
            <person name="Zhao M."/>
            <person name="Hao Q."/>
            <person name="McDermott J."/>
            <person name="Samudrala R."/>
            <person name="Kristiansen K."/>
            <person name="Wong G.K.-S."/>
        </authorList>
    </citation>
    <scope>NUCLEOTIDE SEQUENCE</scope>
</reference>
<feature type="region of interest" description="Disordered" evidence="1">
    <location>
        <begin position="182"/>
        <end position="204"/>
    </location>
</feature>
<evidence type="ECO:0000256" key="1">
    <source>
        <dbReference type="SAM" id="MobiDB-lite"/>
    </source>
</evidence>
<dbReference type="EMBL" id="CM000149">
    <property type="protein sequence ID" value="EEE52645.1"/>
    <property type="molecule type" value="Genomic_DNA"/>
</dbReference>
<dbReference type="Proteomes" id="UP000007752">
    <property type="component" value="Chromosome 12"/>
</dbReference>
<accession>B9GBI8</accession>
<gene>
    <name evidence="2" type="ORF">OsJ_35005</name>
</gene>
<feature type="region of interest" description="Disordered" evidence="1">
    <location>
        <begin position="1"/>
        <end position="44"/>
    </location>
</feature>
<feature type="compositionally biased region" description="Pro residues" evidence="1">
    <location>
        <begin position="192"/>
        <end position="201"/>
    </location>
</feature>
<reference evidence="2" key="1">
    <citation type="journal article" date="2005" name="PLoS Biol.">
        <title>The genomes of Oryza sativa: a history of duplications.</title>
        <authorList>
            <person name="Yu J."/>
            <person name="Wang J."/>
            <person name="Lin W."/>
            <person name="Li S."/>
            <person name="Li H."/>
            <person name="Zhou J."/>
            <person name="Ni P."/>
            <person name="Dong W."/>
            <person name="Hu S."/>
            <person name="Zeng C."/>
            <person name="Zhang J."/>
            <person name="Zhang Y."/>
            <person name="Li R."/>
            <person name="Xu Z."/>
            <person name="Li S."/>
            <person name="Li X."/>
            <person name="Zheng H."/>
            <person name="Cong L."/>
            <person name="Lin L."/>
            <person name="Yin J."/>
            <person name="Geng J."/>
            <person name="Li G."/>
            <person name="Shi J."/>
            <person name="Liu J."/>
            <person name="Lv H."/>
            <person name="Li J."/>
            <person name="Wang J."/>
            <person name="Deng Y."/>
            <person name="Ran L."/>
            <person name="Shi X."/>
            <person name="Wang X."/>
            <person name="Wu Q."/>
            <person name="Li C."/>
            <person name="Ren X."/>
            <person name="Wang J."/>
            <person name="Wang X."/>
            <person name="Li D."/>
            <person name="Liu D."/>
            <person name="Zhang X."/>
            <person name="Ji Z."/>
            <person name="Zhao W."/>
            <person name="Sun Y."/>
            <person name="Zhang Z."/>
            <person name="Bao J."/>
            <person name="Han Y."/>
            <person name="Dong L."/>
            <person name="Ji J."/>
            <person name="Chen P."/>
            <person name="Wu S."/>
            <person name="Liu J."/>
            <person name="Xiao Y."/>
            <person name="Bu D."/>
            <person name="Tan J."/>
            <person name="Yang L."/>
            <person name="Ye C."/>
            <person name="Zhang J."/>
            <person name="Xu J."/>
            <person name="Zhou Y."/>
            <person name="Yu Y."/>
            <person name="Zhang B."/>
            <person name="Zhuang S."/>
            <person name="Wei H."/>
            <person name="Liu B."/>
            <person name="Lei M."/>
            <person name="Yu H."/>
            <person name="Li Y."/>
            <person name="Xu H."/>
            <person name="Wei S."/>
            <person name="He X."/>
            <person name="Fang L."/>
            <person name="Zhang Z."/>
            <person name="Zhang Y."/>
            <person name="Huang X."/>
            <person name="Su Z."/>
            <person name="Tong W."/>
            <person name="Li J."/>
            <person name="Tong Z."/>
            <person name="Li S."/>
            <person name="Ye J."/>
            <person name="Wang L."/>
            <person name="Fang L."/>
            <person name="Lei T."/>
            <person name="Chen C."/>
            <person name="Chen H."/>
            <person name="Xu Z."/>
            <person name="Li H."/>
            <person name="Huang H."/>
            <person name="Zhang F."/>
            <person name="Xu H."/>
            <person name="Li N."/>
            <person name="Zhao C."/>
            <person name="Li S."/>
            <person name="Dong L."/>
            <person name="Huang Y."/>
            <person name="Li L."/>
            <person name="Xi Y."/>
            <person name="Qi Q."/>
            <person name="Li W."/>
            <person name="Zhang B."/>
            <person name="Hu W."/>
            <person name="Zhang Y."/>
            <person name="Tian X."/>
            <person name="Jiao Y."/>
            <person name="Liang X."/>
            <person name="Jin J."/>
            <person name="Gao L."/>
            <person name="Zheng W."/>
            <person name="Hao B."/>
            <person name="Liu S."/>
            <person name="Wang W."/>
            <person name="Yuan L."/>
            <person name="Cao M."/>
            <person name="McDermott J."/>
            <person name="Samudrala R."/>
            <person name="Wang J."/>
            <person name="Wong G.K."/>
            <person name="Yang H."/>
        </authorList>
    </citation>
    <scope>NUCLEOTIDE SEQUENCE [LARGE SCALE GENOMIC DNA]</scope>
</reference>
<organism evidence="2">
    <name type="scientific">Oryza sativa subsp. japonica</name>
    <name type="common">Rice</name>
    <dbReference type="NCBI Taxonomy" id="39947"/>
    <lineage>
        <taxon>Eukaryota</taxon>
        <taxon>Viridiplantae</taxon>
        <taxon>Streptophyta</taxon>
        <taxon>Embryophyta</taxon>
        <taxon>Tracheophyta</taxon>
        <taxon>Spermatophyta</taxon>
        <taxon>Magnoliopsida</taxon>
        <taxon>Liliopsida</taxon>
        <taxon>Poales</taxon>
        <taxon>Poaceae</taxon>
        <taxon>BOP clade</taxon>
        <taxon>Oryzoideae</taxon>
        <taxon>Oryzeae</taxon>
        <taxon>Oryzinae</taxon>
        <taxon>Oryza</taxon>
        <taxon>Oryza sativa</taxon>
    </lineage>
</organism>
<protein>
    <submittedName>
        <fullName evidence="2">Uncharacterized protein</fullName>
    </submittedName>
</protein>
<proteinExistence type="predicted"/>